<name>A0A2I7N8N3_9NEIS</name>
<feature type="signal peptide" evidence="1">
    <location>
        <begin position="1"/>
        <end position="20"/>
    </location>
</feature>
<organism evidence="2 3">
    <name type="scientific">Aquella oligotrophica</name>
    <dbReference type="NCBI Taxonomy" id="2067065"/>
    <lineage>
        <taxon>Bacteria</taxon>
        <taxon>Pseudomonadati</taxon>
        <taxon>Pseudomonadota</taxon>
        <taxon>Betaproteobacteria</taxon>
        <taxon>Neisseriales</taxon>
        <taxon>Neisseriaceae</taxon>
        <taxon>Aquella</taxon>
    </lineage>
</organism>
<keyword evidence="3" id="KW-1185">Reference proteome</keyword>
<evidence type="ECO:0008006" key="4">
    <source>
        <dbReference type="Google" id="ProtNLM"/>
    </source>
</evidence>
<dbReference type="SUPFAM" id="SSF110296">
    <property type="entry name" value="Oligoxyloglucan reducing end-specific cellobiohydrolase"/>
    <property type="match status" value="1"/>
</dbReference>
<dbReference type="PROSITE" id="PS51257">
    <property type="entry name" value="PROKAR_LIPOPROTEIN"/>
    <property type="match status" value="1"/>
</dbReference>
<dbReference type="KEGG" id="nba:CUN60_11020"/>
<evidence type="ECO:0000313" key="3">
    <source>
        <dbReference type="Proteomes" id="UP000236655"/>
    </source>
</evidence>
<feature type="chain" id="PRO_5014440298" description="DUF11 domain-containing protein" evidence="1">
    <location>
        <begin position="21"/>
        <end position="1082"/>
    </location>
</feature>
<accession>A0A2I7N8N3</accession>
<evidence type="ECO:0000313" key="2">
    <source>
        <dbReference type="EMBL" id="AUR52801.1"/>
    </source>
</evidence>
<reference evidence="3" key="1">
    <citation type="submission" date="2017-11" db="EMBL/GenBank/DDBJ databases">
        <authorList>
            <person name="Chan K.G."/>
            <person name="Lee L.S."/>
        </authorList>
    </citation>
    <scope>NUCLEOTIDE SEQUENCE [LARGE SCALE GENOMIC DNA]</scope>
    <source>
        <strain evidence="3">DSM 100970</strain>
    </source>
</reference>
<protein>
    <recommendedName>
        <fullName evidence="4">DUF11 domain-containing protein</fullName>
    </recommendedName>
</protein>
<dbReference type="EMBL" id="CP024847">
    <property type="protein sequence ID" value="AUR52801.1"/>
    <property type="molecule type" value="Genomic_DNA"/>
</dbReference>
<evidence type="ECO:0000256" key="1">
    <source>
        <dbReference type="SAM" id="SignalP"/>
    </source>
</evidence>
<dbReference type="AlphaFoldDB" id="A0A2I7N8N3"/>
<dbReference type="InterPro" id="IPR013783">
    <property type="entry name" value="Ig-like_fold"/>
</dbReference>
<keyword evidence="1" id="KW-0732">Signal</keyword>
<dbReference type="RefSeq" id="WP_102952089.1">
    <property type="nucleotide sequence ID" value="NZ_CP024847.1"/>
</dbReference>
<dbReference type="OrthoDB" id="8807969at2"/>
<gene>
    <name evidence="2" type="ORF">CUN60_11020</name>
</gene>
<proteinExistence type="predicted"/>
<sequence length="1082" mass="113410">MRLNLLLLCLSLIASGCNFGNHYQNQSEGNNEITETAVANIATMAEIPYANNPDNYALLTVINPRATSLSFKDIIITNGAKELKKAEQDKYFDLADCKQIKSNSSCKIKIHNNLPIGGYLLNLYYTTSNNKVISLNQMINVTGELVEQDGFILNRDNNTNKETNFNLPVLLDKDFNQVSAIYNDTNLPVNCSNGYHKGSLCTLSINKSSYTANAEILLRGQQTGFTDSFASAVLSVNPNLSANLIVSTINPVISPANGSNPYTVTLYNNGAAPATGVNINALTPLKIENNFCTSTLAANSSCTFKINTLANLSASGNSSVMINYLNQAGNQILSLNVSYIIPVAGASLEITSSGSFLNTLTNTSSYVTAAITNNGTTPLTNLKFNNLYTINSAMSSFVTGSNCQDGQTLLAGASCMMKMSYAPSSTTSPSTAPFIVTASYTGSGGETLTYSNTSLTLPFSAVSSGGGKFKTVGDFGMVFTSPNGGAGTWIANVASPFATTTTSANSMLVNGNTHVMTLSDGSIDYSTLNGLFWQASPLGSGKGIDFSSCSIVYDGSNYYTCGTPTQNFQSCTNSRGCVIKTSNLASGWNGMFSTSQTANINDISYFNNGSNSAFVATVANSNSGLGLITSADGATWNQPNSGIGGAANSNFFSVVLGASNTLYAWNSVGYRSSEPIATVTTNWTGYTTTRPAASAVRGALYEGGIYILAMSDGDIYTSTNVTSFTRGYNGSTQFNKLIYASGINSGTYLAVGNSGVNVSTTTPTGTWTANTGSNLANGLVVGQNTTTMNLTGASYDAAKNNIWLTGVNAIFKSNGSVTSWKTPALQSIAKNGSSYLAVDNLGNMYSSNNASNWSQVDLSGVSGLTTGTVLNTVYCPSNNLCFAVGENGTILKTTDGTSWTKLDSGTTRNLMAMVCQDNNCVIAGGNNATNTGTLLYSNDYTGWVVTTATLPTSKFNGITYYNNKYFAVGNGGVIYASTNGLNWSSVTSSTTNDLNAIACGENIGCVAVGDSGRIIFSAFGTSWTSTSNGTSDITSVSYNAGVFAAVGKAGRLIYSSNMSSWTAATWPTNNSNSNNLYAVIPD</sequence>
<dbReference type="Gene3D" id="2.60.40.10">
    <property type="entry name" value="Immunoglobulins"/>
    <property type="match status" value="2"/>
</dbReference>
<dbReference type="Proteomes" id="UP000236655">
    <property type="component" value="Chromosome"/>
</dbReference>